<keyword evidence="1" id="KW-1133">Transmembrane helix</keyword>
<dbReference type="AlphaFoldDB" id="A0A8D9E9V7"/>
<organism evidence="2">
    <name type="scientific">Cacopsylla melanoneura</name>
    <dbReference type="NCBI Taxonomy" id="428564"/>
    <lineage>
        <taxon>Eukaryota</taxon>
        <taxon>Metazoa</taxon>
        <taxon>Ecdysozoa</taxon>
        <taxon>Arthropoda</taxon>
        <taxon>Hexapoda</taxon>
        <taxon>Insecta</taxon>
        <taxon>Pterygota</taxon>
        <taxon>Neoptera</taxon>
        <taxon>Paraneoptera</taxon>
        <taxon>Hemiptera</taxon>
        <taxon>Sternorrhyncha</taxon>
        <taxon>Psylloidea</taxon>
        <taxon>Psyllidae</taxon>
        <taxon>Psyllinae</taxon>
        <taxon>Cacopsylla</taxon>
    </lineage>
</organism>
<keyword evidence="1" id="KW-0472">Membrane</keyword>
<feature type="transmembrane region" description="Helical" evidence="1">
    <location>
        <begin position="77"/>
        <end position="96"/>
    </location>
</feature>
<evidence type="ECO:0000256" key="1">
    <source>
        <dbReference type="SAM" id="Phobius"/>
    </source>
</evidence>
<dbReference type="EMBL" id="HBUF01473269">
    <property type="protein sequence ID" value="CAG6744704.1"/>
    <property type="molecule type" value="Transcribed_RNA"/>
</dbReference>
<proteinExistence type="predicted"/>
<accession>A0A8D9E9V7</accession>
<reference evidence="2" key="1">
    <citation type="submission" date="2021-05" db="EMBL/GenBank/DDBJ databases">
        <authorList>
            <person name="Alioto T."/>
            <person name="Alioto T."/>
            <person name="Gomez Garrido J."/>
        </authorList>
    </citation>
    <scope>NUCLEOTIDE SEQUENCE</scope>
</reference>
<feature type="transmembrane region" description="Helical" evidence="1">
    <location>
        <begin position="24"/>
        <end position="44"/>
    </location>
</feature>
<name>A0A8D9E9V7_9HEMI</name>
<protein>
    <submittedName>
        <fullName evidence="2">Uncharacterized protein</fullName>
    </submittedName>
</protein>
<sequence length="99" mass="11869">MRERRETFRPSLSSMTSISSNPRVVFLIIIVLNRFHLLFILFISTRPDLHNSSLESHGNLLDILFLLHFHFLIKNHFFYDVAISTKFILLFHFLYFHMS</sequence>
<evidence type="ECO:0000313" key="2">
    <source>
        <dbReference type="EMBL" id="CAG6744704.1"/>
    </source>
</evidence>
<keyword evidence="1" id="KW-0812">Transmembrane</keyword>